<evidence type="ECO:0000313" key="3">
    <source>
        <dbReference type="Proteomes" id="UP000672602"/>
    </source>
</evidence>
<keyword evidence="3" id="KW-1185">Reference proteome</keyword>
<feature type="signal peptide" evidence="1">
    <location>
        <begin position="1"/>
        <end position="29"/>
    </location>
</feature>
<accession>A0A8J7V3Z7</accession>
<feature type="chain" id="PRO_5035158458" evidence="1">
    <location>
        <begin position="30"/>
        <end position="503"/>
    </location>
</feature>
<sequence length="503" mass="50237">MRAHGLPTVLAGLFLAVLLTLAAAPSAMARDGDGQAAGGLGDFKAAAPESGVKNNFTKDLAGAVGEALFDIAVEGARDIAGDVAELGIKALGRPLVRLVATGCGAVGGRFAGVPGAVLGYAGCHALGSVAIRKFADMVGDWIEGEEDIQRSRFARRENPFPTGRPTGSSPGSLGGGTIKGDVLISVFAAGPVTTTATGSGAKATTNLGIANAGGTSVTVTTGGPVTTRAEGPGEARTDIGVATGEGARVTVNVDGSVTTIATDRAKASTEIGIGSGENAQAHVAIDGTVTTRAEDRGESRARIGVAAGDRSEVVVTSDGTITTLSSGSGKAVNEIGAAHGDGSSATVTLQGDVTARASGRGRAENAVGVAQDGRINVTVDGDVTAIGRSGAATNDIGVGSSGTTHVGGDITTTADSGRNSMTSIGANGSAFVNGDVINEKGRVSVGGAGACEKSRDGRCCLDIYRNRCVTKIMPKSKYGCPPRFIHAKGRCYFIPDYDHFFDN</sequence>
<dbReference type="RefSeq" id="WP_210681709.1">
    <property type="nucleotide sequence ID" value="NZ_JAGMWN010000003.1"/>
</dbReference>
<organism evidence="2 3">
    <name type="scientific">Marivibrio halodurans</name>
    <dbReference type="NCBI Taxonomy" id="2039722"/>
    <lineage>
        <taxon>Bacteria</taxon>
        <taxon>Pseudomonadati</taxon>
        <taxon>Pseudomonadota</taxon>
        <taxon>Alphaproteobacteria</taxon>
        <taxon>Rhodospirillales</taxon>
        <taxon>Rhodospirillaceae</taxon>
        <taxon>Marivibrio</taxon>
    </lineage>
</organism>
<dbReference type="AlphaFoldDB" id="A0A8J7V3Z7"/>
<dbReference type="Proteomes" id="UP000672602">
    <property type="component" value="Unassembled WGS sequence"/>
</dbReference>
<gene>
    <name evidence="2" type="ORF">KAJ83_09015</name>
</gene>
<evidence type="ECO:0000313" key="2">
    <source>
        <dbReference type="EMBL" id="MBP5857149.1"/>
    </source>
</evidence>
<protein>
    <submittedName>
        <fullName evidence="2">Uncharacterized protein</fullName>
    </submittedName>
</protein>
<proteinExistence type="predicted"/>
<evidence type="ECO:0000256" key="1">
    <source>
        <dbReference type="SAM" id="SignalP"/>
    </source>
</evidence>
<name>A0A8J7V3Z7_9PROT</name>
<comment type="caution">
    <text evidence="2">The sequence shown here is derived from an EMBL/GenBank/DDBJ whole genome shotgun (WGS) entry which is preliminary data.</text>
</comment>
<reference evidence="2" key="1">
    <citation type="submission" date="2021-04" db="EMBL/GenBank/DDBJ databases">
        <authorList>
            <person name="Zhang D.-C."/>
        </authorList>
    </citation>
    <scope>NUCLEOTIDE SEQUENCE</scope>
    <source>
        <strain evidence="2">CGMCC 1.15697</strain>
    </source>
</reference>
<dbReference type="EMBL" id="JAGMWN010000003">
    <property type="protein sequence ID" value="MBP5857149.1"/>
    <property type="molecule type" value="Genomic_DNA"/>
</dbReference>
<keyword evidence="1" id="KW-0732">Signal</keyword>